<evidence type="ECO:0000313" key="2">
    <source>
        <dbReference type="EMBL" id="TKJ43744.1"/>
    </source>
</evidence>
<protein>
    <recommendedName>
        <fullName evidence="1">G domain-containing protein</fullName>
    </recommendedName>
</protein>
<dbReference type="GO" id="GO:0005525">
    <property type="term" value="F:GTP binding"/>
    <property type="evidence" value="ECO:0007669"/>
    <property type="project" value="InterPro"/>
</dbReference>
<reference evidence="2 3" key="1">
    <citation type="submission" date="2017-06" db="EMBL/GenBank/DDBJ databases">
        <title>Novel microbial phyla capable of carbon fixation and sulfur reduction in deep-sea sediments.</title>
        <authorList>
            <person name="Huang J."/>
            <person name="Baker B."/>
            <person name="Wang Y."/>
        </authorList>
    </citation>
    <scope>NUCLEOTIDE SEQUENCE [LARGE SCALE GENOMIC DNA]</scope>
    <source>
        <strain evidence="2">B3_TA06</strain>
    </source>
</reference>
<organism evidence="2 3">
    <name type="scientific">candidate division TA06 bacterium B3_TA06</name>
    <dbReference type="NCBI Taxonomy" id="2012487"/>
    <lineage>
        <taxon>Bacteria</taxon>
        <taxon>Bacteria division TA06</taxon>
    </lineage>
</organism>
<dbReference type="EMBL" id="NJBO01000003">
    <property type="protein sequence ID" value="TKJ43744.1"/>
    <property type="molecule type" value="Genomic_DNA"/>
</dbReference>
<dbReference type="InterPro" id="IPR052705">
    <property type="entry name" value="Gliding_Motility_GTPase"/>
</dbReference>
<gene>
    <name evidence="2" type="ORF">CEE36_03395</name>
</gene>
<proteinExistence type="predicted"/>
<feature type="domain" description="G" evidence="1">
    <location>
        <begin position="5"/>
        <end position="109"/>
    </location>
</feature>
<dbReference type="PRINTS" id="PR00449">
    <property type="entry name" value="RASTRNSFRMNG"/>
</dbReference>
<dbReference type="PANTHER" id="PTHR42708">
    <property type="entry name" value="ATP/GTP-BINDING PROTEIN-RELATED"/>
    <property type="match status" value="1"/>
</dbReference>
<comment type="caution">
    <text evidence="2">The sequence shown here is derived from an EMBL/GenBank/DDBJ whole genome shotgun (WGS) entry which is preliminary data.</text>
</comment>
<sequence length="176" mass="19821">MKLAKVVIVGKDEAGKSTLVQNIVPGAINIERHGRTIALDYGNKEHKNYKLHLFGTPGQARFRIVRDVVARGMDVAVWVLDYSRRFDDRDKEILEFLSESKVPFLVFANIKPGVQKERRRVTRLIGEPEGLKGIIIGSAKSGFRVTELLDEIVSVLETLDGPRNREQVLKKSASNR</sequence>
<evidence type="ECO:0000313" key="3">
    <source>
        <dbReference type="Proteomes" id="UP000317778"/>
    </source>
</evidence>
<dbReference type="InterPro" id="IPR027417">
    <property type="entry name" value="P-loop_NTPase"/>
</dbReference>
<dbReference type="CDD" id="cd00882">
    <property type="entry name" value="Ras_like_GTPase"/>
    <property type="match status" value="1"/>
</dbReference>
<name>A0A532V952_UNCT6</name>
<dbReference type="AlphaFoldDB" id="A0A532V952"/>
<dbReference type="InterPro" id="IPR006073">
    <property type="entry name" value="GTP-bd"/>
</dbReference>
<dbReference type="Proteomes" id="UP000317778">
    <property type="component" value="Unassembled WGS sequence"/>
</dbReference>
<dbReference type="PANTHER" id="PTHR42708:SF1">
    <property type="entry name" value="GLIDING MOTILITY PROTEIN MGLA"/>
    <property type="match status" value="1"/>
</dbReference>
<dbReference type="Gene3D" id="3.40.50.300">
    <property type="entry name" value="P-loop containing nucleotide triphosphate hydrolases"/>
    <property type="match status" value="1"/>
</dbReference>
<dbReference type="InterPro" id="IPR005225">
    <property type="entry name" value="Small_GTP-bd"/>
</dbReference>
<evidence type="ECO:0000259" key="1">
    <source>
        <dbReference type="Pfam" id="PF01926"/>
    </source>
</evidence>
<dbReference type="SUPFAM" id="SSF52540">
    <property type="entry name" value="P-loop containing nucleoside triphosphate hydrolases"/>
    <property type="match status" value="1"/>
</dbReference>
<accession>A0A532V952</accession>
<dbReference type="NCBIfam" id="TIGR00231">
    <property type="entry name" value="small_GTP"/>
    <property type="match status" value="1"/>
</dbReference>
<dbReference type="Pfam" id="PF01926">
    <property type="entry name" value="MMR_HSR1"/>
    <property type="match status" value="1"/>
</dbReference>